<feature type="domain" description="Gfo/Idh/MocA-like oxidoreductase N-terminal" evidence="1">
    <location>
        <begin position="4"/>
        <end position="121"/>
    </location>
</feature>
<dbReference type="Gene3D" id="3.40.50.720">
    <property type="entry name" value="NAD(P)-binding Rossmann-like Domain"/>
    <property type="match status" value="1"/>
</dbReference>
<dbReference type="SUPFAM" id="SSF51735">
    <property type="entry name" value="NAD(P)-binding Rossmann-fold domains"/>
    <property type="match status" value="1"/>
</dbReference>
<dbReference type="EMBL" id="BJCC01000006">
    <property type="protein sequence ID" value="GCF92724.1"/>
    <property type="molecule type" value="Genomic_DNA"/>
</dbReference>
<dbReference type="InterPro" id="IPR036291">
    <property type="entry name" value="NAD(P)-bd_dom_sf"/>
</dbReference>
<protein>
    <submittedName>
        <fullName evidence="3">Oxidoreductase</fullName>
    </submittedName>
</protein>
<dbReference type="SUPFAM" id="SSF55347">
    <property type="entry name" value="Glyceraldehyde-3-phosphate dehydrogenase-like, C-terminal domain"/>
    <property type="match status" value="1"/>
</dbReference>
<dbReference type="Gene3D" id="3.30.360.10">
    <property type="entry name" value="Dihydrodipicolinate Reductase, domain 2"/>
    <property type="match status" value="1"/>
</dbReference>
<dbReference type="RefSeq" id="WP_146621224.1">
    <property type="nucleotide sequence ID" value="NZ_BJCC01000006.1"/>
</dbReference>
<evidence type="ECO:0000259" key="1">
    <source>
        <dbReference type="Pfam" id="PF01408"/>
    </source>
</evidence>
<sequence>MKYRYAVVGYGFIGRRHVATLKSIDNVDCVAVCDTNPQRLEEVREIYPEIEIYRTIDQLLEESDINGVIISANNNQHKELVIKSARAGMDIICEKPAAMSVAEFDEMMEAVDQAGVTLTVHQQRRFDKDFQTIKKCYEDRSLGDVYTIKSSLYGYNGNMHDWHVYKSEGGGMLYDWGVHLIDQILYMMDSPLKAVFADIRNVINKEVDDYFNILLRFENGVTAEIELGTYYLSDQKDWFERHWYMGGNTGSMYANKFDPEGKIVRTTKLLENVNEDQDKSAKSYGPTRSFGVPEPGLIVTEDIPKVETEHIEFFENYFATLAGKAELLVKPQEVRKVLEVMEACWKSAETFSSVAFEPSMEVKV</sequence>
<evidence type="ECO:0000313" key="4">
    <source>
        <dbReference type="Proteomes" id="UP000290567"/>
    </source>
</evidence>
<accession>A0A4P5P8V6</accession>
<organism evidence="3 4">
    <name type="scientific">Enterococcus florum</name>
    <dbReference type="NCBI Taxonomy" id="2480627"/>
    <lineage>
        <taxon>Bacteria</taxon>
        <taxon>Bacillati</taxon>
        <taxon>Bacillota</taxon>
        <taxon>Bacilli</taxon>
        <taxon>Lactobacillales</taxon>
        <taxon>Enterococcaceae</taxon>
        <taxon>Enterococcus</taxon>
    </lineage>
</organism>
<dbReference type="PANTHER" id="PTHR43708">
    <property type="entry name" value="CONSERVED EXPRESSED OXIDOREDUCTASE (EUROFUNG)"/>
    <property type="match status" value="1"/>
</dbReference>
<dbReference type="InterPro" id="IPR051317">
    <property type="entry name" value="Gfo/Idh/MocA_oxidoreduct"/>
</dbReference>
<evidence type="ECO:0000259" key="2">
    <source>
        <dbReference type="Pfam" id="PF22725"/>
    </source>
</evidence>
<dbReference type="Proteomes" id="UP000290567">
    <property type="component" value="Unassembled WGS sequence"/>
</dbReference>
<dbReference type="AlphaFoldDB" id="A0A4P5P8V6"/>
<dbReference type="InterPro" id="IPR000683">
    <property type="entry name" value="Gfo/Idh/MocA-like_OxRdtase_N"/>
</dbReference>
<dbReference type="Pfam" id="PF01408">
    <property type="entry name" value="GFO_IDH_MocA"/>
    <property type="match status" value="1"/>
</dbReference>
<comment type="caution">
    <text evidence="3">The sequence shown here is derived from an EMBL/GenBank/DDBJ whole genome shotgun (WGS) entry which is preliminary data.</text>
</comment>
<feature type="domain" description="GFO/IDH/MocA-like oxidoreductase" evidence="2">
    <location>
        <begin position="130"/>
        <end position="235"/>
    </location>
</feature>
<evidence type="ECO:0000313" key="3">
    <source>
        <dbReference type="EMBL" id="GCF92724.1"/>
    </source>
</evidence>
<dbReference type="OrthoDB" id="9815825at2"/>
<reference evidence="4" key="1">
    <citation type="submission" date="2019-02" db="EMBL/GenBank/DDBJ databases">
        <title>Draft genome sequence of Enterococcus sp. Gos25-1.</title>
        <authorList>
            <person name="Tanaka N."/>
            <person name="Shiwa Y."/>
            <person name="Fujita N."/>
        </authorList>
    </citation>
    <scope>NUCLEOTIDE SEQUENCE [LARGE SCALE GENOMIC DNA]</scope>
    <source>
        <strain evidence="4">Gos25-1</strain>
    </source>
</reference>
<dbReference type="InterPro" id="IPR055170">
    <property type="entry name" value="GFO_IDH_MocA-like_dom"/>
</dbReference>
<dbReference type="PANTHER" id="PTHR43708:SF8">
    <property type="entry name" value="OXIDOREDUCTASE"/>
    <property type="match status" value="1"/>
</dbReference>
<dbReference type="GO" id="GO:0000166">
    <property type="term" value="F:nucleotide binding"/>
    <property type="evidence" value="ECO:0007669"/>
    <property type="project" value="InterPro"/>
</dbReference>
<gene>
    <name evidence="3" type="ORF">NRIC_06150</name>
</gene>
<dbReference type="Pfam" id="PF22725">
    <property type="entry name" value="GFO_IDH_MocA_C3"/>
    <property type="match status" value="1"/>
</dbReference>
<proteinExistence type="predicted"/>
<keyword evidence="4" id="KW-1185">Reference proteome</keyword>
<name>A0A4P5P8V6_9ENTE</name>